<dbReference type="InterPro" id="IPR023346">
    <property type="entry name" value="Lysozyme-like_dom_sf"/>
</dbReference>
<organism evidence="6 7">
    <name type="scientific">Roseicella aquatilis</name>
    <dbReference type="NCBI Taxonomy" id="2527868"/>
    <lineage>
        <taxon>Bacteria</taxon>
        <taxon>Pseudomonadati</taxon>
        <taxon>Pseudomonadota</taxon>
        <taxon>Alphaproteobacteria</taxon>
        <taxon>Acetobacterales</taxon>
        <taxon>Roseomonadaceae</taxon>
        <taxon>Roseicella</taxon>
    </lineage>
</organism>
<name>A0A4R4DVK7_9PROT</name>
<comment type="similarity">
    <text evidence="2">Belongs to the virb1 family.</text>
</comment>
<dbReference type="InterPro" id="IPR007730">
    <property type="entry name" value="SPOR-like_dom"/>
</dbReference>
<evidence type="ECO:0000313" key="6">
    <source>
        <dbReference type="EMBL" id="TCZ66150.1"/>
    </source>
</evidence>
<proteinExistence type="inferred from homology"/>
<feature type="compositionally biased region" description="Basic and acidic residues" evidence="3">
    <location>
        <begin position="364"/>
        <end position="381"/>
    </location>
</feature>
<evidence type="ECO:0000259" key="5">
    <source>
        <dbReference type="PROSITE" id="PS51724"/>
    </source>
</evidence>
<protein>
    <recommendedName>
        <fullName evidence="5">SPOR domain-containing protein</fullName>
    </recommendedName>
</protein>
<evidence type="ECO:0000313" key="7">
    <source>
        <dbReference type="Proteomes" id="UP000295023"/>
    </source>
</evidence>
<dbReference type="SUPFAM" id="SSF53955">
    <property type="entry name" value="Lysozyme-like"/>
    <property type="match status" value="1"/>
</dbReference>
<dbReference type="PANTHER" id="PTHR37423">
    <property type="entry name" value="SOLUBLE LYTIC MUREIN TRANSGLYCOSYLASE-RELATED"/>
    <property type="match status" value="1"/>
</dbReference>
<feature type="region of interest" description="Disordered" evidence="3">
    <location>
        <begin position="319"/>
        <end position="381"/>
    </location>
</feature>
<dbReference type="GO" id="GO:0042834">
    <property type="term" value="F:peptidoglycan binding"/>
    <property type="evidence" value="ECO:0007669"/>
    <property type="project" value="InterPro"/>
</dbReference>
<dbReference type="PROSITE" id="PS51257">
    <property type="entry name" value="PROKAR_LIPOPROTEIN"/>
    <property type="match status" value="1"/>
</dbReference>
<dbReference type="EMBL" id="SKBM01000002">
    <property type="protein sequence ID" value="TCZ66150.1"/>
    <property type="molecule type" value="Genomic_DNA"/>
</dbReference>
<dbReference type="PANTHER" id="PTHR37423:SF2">
    <property type="entry name" value="MEMBRANE-BOUND LYTIC MUREIN TRANSGLYCOSYLASE C"/>
    <property type="match status" value="1"/>
</dbReference>
<dbReference type="OrthoDB" id="9801695at2"/>
<gene>
    <name evidence="6" type="ORF">EXY23_03490</name>
</gene>
<evidence type="ECO:0000256" key="3">
    <source>
        <dbReference type="SAM" id="MobiDB-lite"/>
    </source>
</evidence>
<keyword evidence="4" id="KW-0732">Signal</keyword>
<comment type="caution">
    <text evidence="6">The sequence shown here is derived from an EMBL/GenBank/DDBJ whole genome shotgun (WGS) entry which is preliminary data.</text>
</comment>
<dbReference type="Gene3D" id="3.30.70.1070">
    <property type="entry name" value="Sporulation related repeat"/>
    <property type="match status" value="1"/>
</dbReference>
<dbReference type="PROSITE" id="PS51724">
    <property type="entry name" value="SPOR"/>
    <property type="match status" value="1"/>
</dbReference>
<keyword evidence="7" id="KW-1185">Reference proteome</keyword>
<evidence type="ECO:0000256" key="1">
    <source>
        <dbReference type="ARBA" id="ARBA00007734"/>
    </source>
</evidence>
<feature type="signal peptide" evidence="4">
    <location>
        <begin position="1"/>
        <end position="32"/>
    </location>
</feature>
<dbReference type="InterPro" id="IPR008258">
    <property type="entry name" value="Transglycosylase_SLT_dom_1"/>
</dbReference>
<feature type="chain" id="PRO_5020499438" description="SPOR domain-containing protein" evidence="4">
    <location>
        <begin position="33"/>
        <end position="531"/>
    </location>
</feature>
<dbReference type="SUPFAM" id="SSF110997">
    <property type="entry name" value="Sporulation related repeat"/>
    <property type="match status" value="1"/>
</dbReference>
<dbReference type="Gene3D" id="1.10.530.10">
    <property type="match status" value="1"/>
</dbReference>
<evidence type="ECO:0000256" key="4">
    <source>
        <dbReference type="SAM" id="SignalP"/>
    </source>
</evidence>
<dbReference type="Pfam" id="PF05036">
    <property type="entry name" value="SPOR"/>
    <property type="match status" value="1"/>
</dbReference>
<dbReference type="InterPro" id="IPR036680">
    <property type="entry name" value="SPOR-like_sf"/>
</dbReference>
<accession>A0A4R4DVK7</accession>
<reference evidence="6 7" key="1">
    <citation type="submission" date="2019-03" db="EMBL/GenBank/DDBJ databases">
        <title>Paracraurococcus aquatilis NE82 genome sequence.</title>
        <authorList>
            <person name="Zhao Y."/>
            <person name="Du Z."/>
        </authorList>
    </citation>
    <scope>NUCLEOTIDE SEQUENCE [LARGE SCALE GENOMIC DNA]</scope>
    <source>
        <strain evidence="6 7">NE82</strain>
    </source>
</reference>
<feature type="domain" description="SPOR" evidence="5">
    <location>
        <begin position="450"/>
        <end position="529"/>
    </location>
</feature>
<dbReference type="AlphaFoldDB" id="A0A4R4DVK7"/>
<sequence length="531" mass="56664">MRGLTAPTWRPAATLSLLALLAACGQSHQAPAPGKAAVYGSYHRPSSYDPPGPPRDPWGPYIREASRRFDVPERWIREVMRQESGGRVSATSPVGAMGLMQVMPGTYRQVAGRYGLGADPYHPYDSIMAGTAYIREMYDLYGSPAFLAAYNAGPRRLEDYLWNGKGLPNETRNYVARIGPHILDHHPSRRAAPEVYAAAEIPLTIPRGPRRMDANTMIALREQRQAREEPVQVAQLQGQVFRLMEPVDSASERRSQTQLAYNAPGIVTAMEPIRSPGDAGAPPPAIGGEVVRMEPIPNPPTGSALAAAEPRGGVVRMDPIPNPPETGRSTLADAGGVVRMEPIPDPPEPAPTRREAESLPPPRARAEPFRRDSRPEPAMRGREPVALAQALPAPPAAPRTQMAALAAPPQPRLTPALQSGTARGFGLLGTAQAATLQPAPALRQASARMPAASGGWAVQVGAFERQADARERAEVAQDAAGGRTVVQPVVSGRNTLYRARVTGLSQAAAQAACDKLKRKGGCIVLSPDSQG</sequence>
<dbReference type="Proteomes" id="UP000295023">
    <property type="component" value="Unassembled WGS sequence"/>
</dbReference>
<evidence type="ECO:0000256" key="2">
    <source>
        <dbReference type="ARBA" id="ARBA00009387"/>
    </source>
</evidence>
<dbReference type="RefSeq" id="WP_132284574.1">
    <property type="nucleotide sequence ID" value="NZ_SKBM01000002.1"/>
</dbReference>
<dbReference type="Pfam" id="PF01464">
    <property type="entry name" value="SLT"/>
    <property type="match status" value="1"/>
</dbReference>
<comment type="similarity">
    <text evidence="1">Belongs to the transglycosylase Slt family.</text>
</comment>
<dbReference type="CDD" id="cd00254">
    <property type="entry name" value="LT-like"/>
    <property type="match status" value="1"/>
</dbReference>